<dbReference type="PANTHER" id="PTHR47634:SF9">
    <property type="entry name" value="PROTEIN KINASE DOMAIN-CONTAINING PROTEIN-RELATED"/>
    <property type="match status" value="1"/>
</dbReference>
<dbReference type="PANTHER" id="PTHR47634">
    <property type="entry name" value="PROTEIN KINASE DOMAIN-CONTAINING PROTEIN-RELATED"/>
    <property type="match status" value="1"/>
</dbReference>
<feature type="signal peptide" evidence="11">
    <location>
        <begin position="1"/>
        <end position="17"/>
    </location>
</feature>
<evidence type="ECO:0000256" key="11">
    <source>
        <dbReference type="SAM" id="SignalP"/>
    </source>
</evidence>
<dbReference type="GO" id="GO:0000245">
    <property type="term" value="P:spliceosomal complex assembly"/>
    <property type="evidence" value="ECO:0007669"/>
    <property type="project" value="TreeGrafter"/>
</dbReference>
<keyword evidence="6 9" id="KW-0067">ATP-binding</keyword>
<dbReference type="GO" id="GO:0050684">
    <property type="term" value="P:regulation of mRNA processing"/>
    <property type="evidence" value="ECO:0007669"/>
    <property type="project" value="TreeGrafter"/>
</dbReference>
<dbReference type="Pfam" id="PF00069">
    <property type="entry name" value="Pkinase"/>
    <property type="match status" value="2"/>
</dbReference>
<evidence type="ECO:0000313" key="14">
    <source>
        <dbReference type="Proteomes" id="UP000886523"/>
    </source>
</evidence>
<dbReference type="Gene3D" id="1.10.510.10">
    <property type="entry name" value="Transferase(Phosphotransferase) domain 1"/>
    <property type="match status" value="1"/>
</dbReference>
<evidence type="ECO:0000256" key="1">
    <source>
        <dbReference type="ARBA" id="ARBA00012513"/>
    </source>
</evidence>
<evidence type="ECO:0000256" key="3">
    <source>
        <dbReference type="ARBA" id="ARBA00022679"/>
    </source>
</evidence>
<evidence type="ECO:0000259" key="12">
    <source>
        <dbReference type="PROSITE" id="PS50011"/>
    </source>
</evidence>
<dbReference type="InterPro" id="IPR011009">
    <property type="entry name" value="Kinase-like_dom_sf"/>
</dbReference>
<dbReference type="PROSITE" id="PS50011">
    <property type="entry name" value="PROTEIN_KINASE_DOM"/>
    <property type="match status" value="1"/>
</dbReference>
<evidence type="ECO:0000256" key="2">
    <source>
        <dbReference type="ARBA" id="ARBA00022527"/>
    </source>
</evidence>
<evidence type="ECO:0000256" key="9">
    <source>
        <dbReference type="PROSITE-ProRule" id="PRU10141"/>
    </source>
</evidence>
<organism evidence="13 14">
    <name type="scientific">Hydnum rufescens UP504</name>
    <dbReference type="NCBI Taxonomy" id="1448309"/>
    <lineage>
        <taxon>Eukaryota</taxon>
        <taxon>Fungi</taxon>
        <taxon>Dikarya</taxon>
        <taxon>Basidiomycota</taxon>
        <taxon>Agaricomycotina</taxon>
        <taxon>Agaricomycetes</taxon>
        <taxon>Cantharellales</taxon>
        <taxon>Hydnaceae</taxon>
        <taxon>Hydnum</taxon>
    </lineage>
</organism>
<comment type="caution">
    <text evidence="13">The sequence shown here is derived from an EMBL/GenBank/DDBJ whole genome shotgun (WGS) entry which is preliminary data.</text>
</comment>
<evidence type="ECO:0000256" key="6">
    <source>
        <dbReference type="ARBA" id="ARBA00022840"/>
    </source>
</evidence>
<dbReference type="AlphaFoldDB" id="A0A9P6DPH3"/>
<evidence type="ECO:0000256" key="8">
    <source>
        <dbReference type="ARBA" id="ARBA00048679"/>
    </source>
</evidence>
<dbReference type="Gene3D" id="3.30.200.20">
    <property type="entry name" value="Phosphorylase Kinase, domain 1"/>
    <property type="match status" value="1"/>
</dbReference>
<dbReference type="GO" id="GO:0005524">
    <property type="term" value="F:ATP binding"/>
    <property type="evidence" value="ECO:0007669"/>
    <property type="project" value="UniProtKB-UniRule"/>
</dbReference>
<protein>
    <recommendedName>
        <fullName evidence="1">non-specific serine/threonine protein kinase</fullName>
        <ecNumber evidence="1">2.7.11.1</ecNumber>
    </recommendedName>
</protein>
<evidence type="ECO:0000313" key="13">
    <source>
        <dbReference type="EMBL" id="KAF9505645.1"/>
    </source>
</evidence>
<keyword evidence="11" id="KW-0732">Signal</keyword>
<gene>
    <name evidence="13" type="ORF">BS47DRAFT_1367920</name>
</gene>
<keyword evidence="5" id="KW-0418">Kinase</keyword>
<keyword evidence="14" id="KW-1185">Reference proteome</keyword>
<keyword evidence="3" id="KW-0808">Transferase</keyword>
<keyword evidence="4 9" id="KW-0547">Nucleotide-binding</keyword>
<feature type="binding site" evidence="9">
    <location>
        <position position="93"/>
    </location>
    <ligand>
        <name>ATP</name>
        <dbReference type="ChEBI" id="CHEBI:30616"/>
    </ligand>
</feature>
<name>A0A9P6DPH3_9AGAM</name>
<dbReference type="GO" id="GO:0005634">
    <property type="term" value="C:nucleus"/>
    <property type="evidence" value="ECO:0007669"/>
    <property type="project" value="TreeGrafter"/>
</dbReference>
<keyword evidence="2" id="KW-0723">Serine/threonine-protein kinase</keyword>
<evidence type="ECO:0000256" key="5">
    <source>
        <dbReference type="ARBA" id="ARBA00022777"/>
    </source>
</evidence>
<dbReference type="InterPro" id="IPR000719">
    <property type="entry name" value="Prot_kinase_dom"/>
</dbReference>
<comment type="catalytic activity">
    <reaction evidence="8">
        <text>L-seryl-[protein] + ATP = O-phospho-L-seryl-[protein] + ADP + H(+)</text>
        <dbReference type="Rhea" id="RHEA:17989"/>
        <dbReference type="Rhea" id="RHEA-COMP:9863"/>
        <dbReference type="Rhea" id="RHEA-COMP:11604"/>
        <dbReference type="ChEBI" id="CHEBI:15378"/>
        <dbReference type="ChEBI" id="CHEBI:29999"/>
        <dbReference type="ChEBI" id="CHEBI:30616"/>
        <dbReference type="ChEBI" id="CHEBI:83421"/>
        <dbReference type="ChEBI" id="CHEBI:456216"/>
        <dbReference type="EC" id="2.7.11.1"/>
    </reaction>
</comment>
<accession>A0A9P6DPH3</accession>
<evidence type="ECO:0000256" key="4">
    <source>
        <dbReference type="ARBA" id="ARBA00022741"/>
    </source>
</evidence>
<dbReference type="InterPro" id="IPR017441">
    <property type="entry name" value="Protein_kinase_ATP_BS"/>
</dbReference>
<proteinExistence type="predicted"/>
<dbReference type="Proteomes" id="UP000886523">
    <property type="component" value="Unassembled WGS sequence"/>
</dbReference>
<feature type="region of interest" description="Disordered" evidence="10">
    <location>
        <begin position="377"/>
        <end position="397"/>
    </location>
</feature>
<dbReference type="GO" id="GO:0004674">
    <property type="term" value="F:protein serine/threonine kinase activity"/>
    <property type="evidence" value="ECO:0007669"/>
    <property type="project" value="UniProtKB-KW"/>
</dbReference>
<dbReference type="SUPFAM" id="SSF56112">
    <property type="entry name" value="Protein kinase-like (PK-like)"/>
    <property type="match status" value="1"/>
</dbReference>
<dbReference type="InterPro" id="IPR051334">
    <property type="entry name" value="SRPK"/>
</dbReference>
<evidence type="ECO:0000256" key="7">
    <source>
        <dbReference type="ARBA" id="ARBA00047899"/>
    </source>
</evidence>
<feature type="domain" description="Protein kinase" evidence="12">
    <location>
        <begin position="64"/>
        <end position="433"/>
    </location>
</feature>
<evidence type="ECO:0000256" key="10">
    <source>
        <dbReference type="SAM" id="MobiDB-lite"/>
    </source>
</evidence>
<dbReference type="GO" id="GO:0005737">
    <property type="term" value="C:cytoplasm"/>
    <property type="evidence" value="ECO:0007669"/>
    <property type="project" value="TreeGrafter"/>
</dbReference>
<dbReference type="EMBL" id="MU129143">
    <property type="protein sequence ID" value="KAF9505645.1"/>
    <property type="molecule type" value="Genomic_DNA"/>
</dbReference>
<dbReference type="EC" id="2.7.11.1" evidence="1"/>
<dbReference type="PROSITE" id="PS00107">
    <property type="entry name" value="PROTEIN_KINASE_ATP"/>
    <property type="match status" value="1"/>
</dbReference>
<feature type="chain" id="PRO_5040452214" description="non-specific serine/threonine protein kinase" evidence="11">
    <location>
        <begin position="18"/>
        <end position="443"/>
    </location>
</feature>
<sequence>MEWVLLVLSLVFHYVPSTNTLIRAPVEFGERFHPIDAATEWIEDYRPGGLHPIHLGDALDRNRYKILRKLGYGSFSTVWLARDAQESRYVAIKVSVSRASEANNELRIFEHLAPHRDERGAEWVIELLRSFKHEGPNGRHLCLVFPVMGPCDYTLRTKFSTHWMQPERFPLWIAKSMLKQLLLGLSFLHRNGVTHTDIQPGNILFSLPNINFLRESDLKTDITQSETISDPVERLDGKVDLWSPRYTAVPQPLISLTTLEPGFTVRISDMGGASLIAAASDTIPLTPVALRAPEFILTKSWDMSIDIWSFGCLLFESLTGTPLFAIASTYGLTEEEMNDDHLVQLISVLWSPPRRPSCAMVTVFLVLLSGRYRDRPPPPEMETLPLETSLEREAPPEMDTAEVKAVGVLLREILQYDPAKRPTAADLLNHPWFQAIRESEWEA</sequence>
<reference evidence="13" key="1">
    <citation type="journal article" date="2020" name="Nat. Commun.">
        <title>Large-scale genome sequencing of mycorrhizal fungi provides insights into the early evolution of symbiotic traits.</title>
        <authorList>
            <person name="Miyauchi S."/>
            <person name="Kiss E."/>
            <person name="Kuo A."/>
            <person name="Drula E."/>
            <person name="Kohler A."/>
            <person name="Sanchez-Garcia M."/>
            <person name="Morin E."/>
            <person name="Andreopoulos B."/>
            <person name="Barry K.W."/>
            <person name="Bonito G."/>
            <person name="Buee M."/>
            <person name="Carver A."/>
            <person name="Chen C."/>
            <person name="Cichocki N."/>
            <person name="Clum A."/>
            <person name="Culley D."/>
            <person name="Crous P.W."/>
            <person name="Fauchery L."/>
            <person name="Girlanda M."/>
            <person name="Hayes R.D."/>
            <person name="Keri Z."/>
            <person name="LaButti K."/>
            <person name="Lipzen A."/>
            <person name="Lombard V."/>
            <person name="Magnuson J."/>
            <person name="Maillard F."/>
            <person name="Murat C."/>
            <person name="Nolan M."/>
            <person name="Ohm R.A."/>
            <person name="Pangilinan J."/>
            <person name="Pereira M.F."/>
            <person name="Perotto S."/>
            <person name="Peter M."/>
            <person name="Pfister S."/>
            <person name="Riley R."/>
            <person name="Sitrit Y."/>
            <person name="Stielow J.B."/>
            <person name="Szollosi G."/>
            <person name="Zifcakova L."/>
            <person name="Stursova M."/>
            <person name="Spatafora J.W."/>
            <person name="Tedersoo L."/>
            <person name="Vaario L.M."/>
            <person name="Yamada A."/>
            <person name="Yan M."/>
            <person name="Wang P."/>
            <person name="Xu J."/>
            <person name="Bruns T."/>
            <person name="Baldrian P."/>
            <person name="Vilgalys R."/>
            <person name="Dunand C."/>
            <person name="Henrissat B."/>
            <person name="Grigoriev I.V."/>
            <person name="Hibbett D."/>
            <person name="Nagy L.G."/>
            <person name="Martin F.M."/>
        </authorList>
    </citation>
    <scope>NUCLEOTIDE SEQUENCE</scope>
    <source>
        <strain evidence="13">UP504</strain>
    </source>
</reference>
<dbReference type="OrthoDB" id="5979581at2759"/>
<comment type="catalytic activity">
    <reaction evidence="7">
        <text>L-threonyl-[protein] + ATP = O-phospho-L-threonyl-[protein] + ADP + H(+)</text>
        <dbReference type="Rhea" id="RHEA:46608"/>
        <dbReference type="Rhea" id="RHEA-COMP:11060"/>
        <dbReference type="Rhea" id="RHEA-COMP:11605"/>
        <dbReference type="ChEBI" id="CHEBI:15378"/>
        <dbReference type="ChEBI" id="CHEBI:30013"/>
        <dbReference type="ChEBI" id="CHEBI:30616"/>
        <dbReference type="ChEBI" id="CHEBI:61977"/>
        <dbReference type="ChEBI" id="CHEBI:456216"/>
        <dbReference type="EC" id="2.7.11.1"/>
    </reaction>
</comment>